<dbReference type="GO" id="GO:0030490">
    <property type="term" value="P:maturation of SSU-rRNA"/>
    <property type="evidence" value="ECO:0007669"/>
    <property type="project" value="UniProtKB-UniRule"/>
</dbReference>
<dbReference type="PANTHER" id="PTHR33515:SF1">
    <property type="entry name" value="RIBOSOME-BINDING FACTOR A, CHLOROPLASTIC-RELATED"/>
    <property type="match status" value="1"/>
</dbReference>
<dbReference type="GO" id="GO:0005829">
    <property type="term" value="C:cytosol"/>
    <property type="evidence" value="ECO:0007669"/>
    <property type="project" value="TreeGrafter"/>
</dbReference>
<dbReference type="EMBL" id="JAERWK010000002">
    <property type="protein sequence ID" value="MBM9465880.1"/>
    <property type="molecule type" value="Genomic_DNA"/>
</dbReference>
<accession>A0A939BXE0</accession>
<comment type="subcellular location">
    <subcellularLocation>
        <location evidence="2">Cytoplasm</location>
    </subcellularLocation>
</comment>
<comment type="function">
    <text evidence="2">One of several proteins that assist in the late maturation steps of the functional core of the 30S ribosomal subunit. Associates with free 30S ribosomal subunits (but not with 30S subunits that are part of 70S ribosomes or polysomes). Required for efficient processing of 16S rRNA. May interact with the 5'-terminal helix region of 16S rRNA.</text>
</comment>
<feature type="compositionally biased region" description="Basic and acidic residues" evidence="3">
    <location>
        <begin position="133"/>
        <end position="142"/>
    </location>
</feature>
<evidence type="ECO:0000256" key="3">
    <source>
        <dbReference type="SAM" id="MobiDB-lite"/>
    </source>
</evidence>
<keyword evidence="2" id="KW-0963">Cytoplasm</keyword>
<dbReference type="HAMAP" id="MF_00003">
    <property type="entry name" value="RbfA"/>
    <property type="match status" value="1"/>
</dbReference>
<name>A0A939BXE0_9ACTN</name>
<dbReference type="AlphaFoldDB" id="A0A939BXE0"/>
<keyword evidence="5" id="KW-1185">Reference proteome</keyword>
<dbReference type="InterPro" id="IPR015946">
    <property type="entry name" value="KH_dom-like_a/b"/>
</dbReference>
<protein>
    <recommendedName>
        <fullName evidence="2">Ribosome-binding factor A</fullName>
    </recommendedName>
</protein>
<keyword evidence="1 2" id="KW-0690">Ribosome biogenesis</keyword>
<organism evidence="4 5">
    <name type="scientific">Nakamurella leprariae</name>
    <dbReference type="NCBI Taxonomy" id="2803911"/>
    <lineage>
        <taxon>Bacteria</taxon>
        <taxon>Bacillati</taxon>
        <taxon>Actinomycetota</taxon>
        <taxon>Actinomycetes</taxon>
        <taxon>Nakamurellales</taxon>
        <taxon>Nakamurellaceae</taxon>
        <taxon>Nakamurella</taxon>
    </lineage>
</organism>
<dbReference type="Pfam" id="PF02033">
    <property type="entry name" value="RBFA"/>
    <property type="match status" value="1"/>
</dbReference>
<evidence type="ECO:0000313" key="5">
    <source>
        <dbReference type="Proteomes" id="UP000663792"/>
    </source>
</evidence>
<dbReference type="InterPro" id="IPR000238">
    <property type="entry name" value="RbfA"/>
</dbReference>
<evidence type="ECO:0000256" key="1">
    <source>
        <dbReference type="ARBA" id="ARBA00022517"/>
    </source>
</evidence>
<proteinExistence type="inferred from homology"/>
<gene>
    <name evidence="2 4" type="primary">rbfA</name>
    <name evidence="4" type="ORF">JL106_01130</name>
</gene>
<dbReference type="InterPro" id="IPR020053">
    <property type="entry name" value="Ribosome-bd_factorA_CS"/>
</dbReference>
<comment type="similarity">
    <text evidence="2">Belongs to the RbfA family.</text>
</comment>
<evidence type="ECO:0000313" key="4">
    <source>
        <dbReference type="EMBL" id="MBM9465880.1"/>
    </source>
</evidence>
<dbReference type="RefSeq" id="WP_205258837.1">
    <property type="nucleotide sequence ID" value="NZ_JAERWK010000002.1"/>
</dbReference>
<dbReference type="PROSITE" id="PS01319">
    <property type="entry name" value="RBFA"/>
    <property type="match status" value="1"/>
</dbReference>
<dbReference type="GO" id="GO:0043024">
    <property type="term" value="F:ribosomal small subunit binding"/>
    <property type="evidence" value="ECO:0007669"/>
    <property type="project" value="TreeGrafter"/>
</dbReference>
<dbReference type="SUPFAM" id="SSF89919">
    <property type="entry name" value="Ribosome-binding factor A, RbfA"/>
    <property type="match status" value="1"/>
</dbReference>
<feature type="compositionally biased region" description="Acidic residues" evidence="3">
    <location>
        <begin position="143"/>
        <end position="159"/>
    </location>
</feature>
<dbReference type="InterPro" id="IPR023799">
    <property type="entry name" value="RbfA_dom_sf"/>
</dbReference>
<feature type="region of interest" description="Disordered" evidence="3">
    <location>
        <begin position="125"/>
        <end position="180"/>
    </location>
</feature>
<comment type="caution">
    <text evidence="4">The sequence shown here is derived from an EMBL/GenBank/DDBJ whole genome shotgun (WGS) entry which is preliminary data.</text>
</comment>
<dbReference type="Gene3D" id="3.30.300.20">
    <property type="match status" value="1"/>
</dbReference>
<dbReference type="Proteomes" id="UP000663792">
    <property type="component" value="Unassembled WGS sequence"/>
</dbReference>
<reference evidence="4" key="1">
    <citation type="submission" date="2021-01" db="EMBL/GenBank/DDBJ databases">
        <title>YIM 132084 draft genome.</title>
        <authorList>
            <person name="An D."/>
        </authorList>
    </citation>
    <scope>NUCLEOTIDE SEQUENCE</scope>
    <source>
        <strain evidence="4">YIM 132084</strain>
    </source>
</reference>
<comment type="subunit">
    <text evidence="2">Monomer. Binds 30S ribosomal subunits, but not 50S ribosomal subunits or 70S ribosomes.</text>
</comment>
<dbReference type="PANTHER" id="PTHR33515">
    <property type="entry name" value="RIBOSOME-BINDING FACTOR A, CHLOROPLASTIC-RELATED"/>
    <property type="match status" value="1"/>
</dbReference>
<dbReference type="NCBIfam" id="TIGR00082">
    <property type="entry name" value="rbfA"/>
    <property type="match status" value="1"/>
</dbReference>
<sequence>MADPTRARRLAKRITAIVATELEHQVKDPRLAMVTITAATVTPDLRDAVVYYTVYGDQDQVDDSAKALASASGVLRSAVGRQTGIKFTPTLTFKPDTVPENAHRIDELLERARMADAAVAEQAASARYAGEADPYRAPRERGEDELDGDELEGGPDDGLDGSGATGSAETSPRPSAVQPN</sequence>
<feature type="compositionally biased region" description="Polar residues" evidence="3">
    <location>
        <begin position="165"/>
        <end position="180"/>
    </location>
</feature>
<evidence type="ECO:0000256" key="2">
    <source>
        <dbReference type="HAMAP-Rule" id="MF_00003"/>
    </source>
</evidence>